<dbReference type="Pfam" id="PF13439">
    <property type="entry name" value="Glyco_transf_4"/>
    <property type="match status" value="1"/>
</dbReference>
<dbReference type="CDD" id="cd03812">
    <property type="entry name" value="GT4_CapH-like"/>
    <property type="match status" value="1"/>
</dbReference>
<dbReference type="RefSeq" id="WP_153736338.1">
    <property type="nucleotide sequence ID" value="NZ_WJNG01000006.1"/>
</dbReference>
<keyword evidence="3" id="KW-0808">Transferase</keyword>
<dbReference type="PANTHER" id="PTHR45947">
    <property type="entry name" value="SULFOQUINOVOSYL TRANSFERASE SQD2"/>
    <property type="match status" value="1"/>
</dbReference>
<evidence type="ECO:0000313" key="4">
    <source>
        <dbReference type="Proteomes" id="UP000799092"/>
    </source>
</evidence>
<dbReference type="InterPro" id="IPR001296">
    <property type="entry name" value="Glyco_trans_1"/>
</dbReference>
<protein>
    <submittedName>
        <fullName evidence="3">Glycosyltransferase</fullName>
    </submittedName>
</protein>
<dbReference type="GO" id="GO:0016757">
    <property type="term" value="F:glycosyltransferase activity"/>
    <property type="evidence" value="ECO:0007669"/>
    <property type="project" value="InterPro"/>
</dbReference>
<dbReference type="SUPFAM" id="SSF53756">
    <property type="entry name" value="UDP-Glycosyltransferase/glycogen phosphorylase"/>
    <property type="match status" value="1"/>
</dbReference>
<dbReference type="Proteomes" id="UP000799092">
    <property type="component" value="Unassembled WGS sequence"/>
</dbReference>
<evidence type="ECO:0000313" key="3">
    <source>
        <dbReference type="EMBL" id="MRH42688.1"/>
    </source>
</evidence>
<evidence type="ECO:0000259" key="1">
    <source>
        <dbReference type="Pfam" id="PF00534"/>
    </source>
</evidence>
<reference evidence="3" key="1">
    <citation type="submission" date="2019-11" db="EMBL/GenBank/DDBJ databases">
        <authorList>
            <person name="Li J."/>
        </authorList>
    </citation>
    <scope>NUCLEOTIDE SEQUENCE</scope>
    <source>
        <strain evidence="3">B6B</strain>
    </source>
</reference>
<dbReference type="Gene3D" id="3.40.50.2000">
    <property type="entry name" value="Glycogen Phosphorylase B"/>
    <property type="match status" value="2"/>
</dbReference>
<dbReference type="InterPro" id="IPR028098">
    <property type="entry name" value="Glyco_trans_4-like_N"/>
</dbReference>
<dbReference type="Pfam" id="PF00534">
    <property type="entry name" value="Glycos_transf_1"/>
    <property type="match status" value="1"/>
</dbReference>
<feature type="domain" description="Glycosyltransferase subfamily 4-like N-terminal" evidence="2">
    <location>
        <begin position="17"/>
        <end position="173"/>
    </location>
</feature>
<keyword evidence="4" id="KW-1185">Reference proteome</keyword>
<sequence>MVSPLRVLHVVVNMNRGGAETLIMNLYRNIDRSKVQFDFLTCKQGIFDSEIVAMGGKVHRIPYLTDVGHLNYKRMLEEFFKTNNQYKIVHSHMDKMSGLVLRAAKKENIPVRIAHSHNTRSEGALPSRTYKWYTGRYINNNATHLFGCSIMASKWLFGKRANEAFILKNGIDTFQFQYSSTRREKIRKELNINKDTLVLGHVGRFSSQKNHFFLLEVFANLIKNIPNTVLILVGDGSLKQKIIERIKKLNLDDKVKVLGVREDISLLLQSFDLFVFPSIHEGLPVTLVEAQGAGLPCVISDSITKEVDMEIGLVHSLPINDCSIWVKKITQIANNNYSRGISDKSFVLRGYDIKKTAVQTQLSYLTLGEKAI</sequence>
<dbReference type="AlphaFoldDB" id="A0A6A8DAQ4"/>
<organism evidence="3 4">
    <name type="scientific">Aquibacillus halophilus</name>
    <dbReference type="NCBI Taxonomy" id="930132"/>
    <lineage>
        <taxon>Bacteria</taxon>
        <taxon>Bacillati</taxon>
        <taxon>Bacillota</taxon>
        <taxon>Bacilli</taxon>
        <taxon>Bacillales</taxon>
        <taxon>Bacillaceae</taxon>
        <taxon>Aquibacillus</taxon>
    </lineage>
</organism>
<comment type="caution">
    <text evidence="3">The sequence shown here is derived from an EMBL/GenBank/DDBJ whole genome shotgun (WGS) entry which is preliminary data.</text>
</comment>
<accession>A0A6A8DAQ4</accession>
<dbReference type="EMBL" id="WJNG01000006">
    <property type="protein sequence ID" value="MRH42688.1"/>
    <property type="molecule type" value="Genomic_DNA"/>
</dbReference>
<gene>
    <name evidence="3" type="ORF">GH741_08310</name>
</gene>
<dbReference type="PANTHER" id="PTHR45947:SF14">
    <property type="entry name" value="SLL1723 PROTEIN"/>
    <property type="match status" value="1"/>
</dbReference>
<dbReference type="InterPro" id="IPR050194">
    <property type="entry name" value="Glycosyltransferase_grp1"/>
</dbReference>
<feature type="domain" description="Glycosyl transferase family 1" evidence="1">
    <location>
        <begin position="183"/>
        <end position="301"/>
    </location>
</feature>
<evidence type="ECO:0000259" key="2">
    <source>
        <dbReference type="Pfam" id="PF13439"/>
    </source>
</evidence>
<proteinExistence type="predicted"/>
<dbReference type="OrthoDB" id="9804196at2"/>
<name>A0A6A8DAQ4_9BACI</name>